<organism evidence="2 3">
    <name type="scientific">Micromonospora sonchi</name>
    <dbReference type="NCBI Taxonomy" id="1763543"/>
    <lineage>
        <taxon>Bacteria</taxon>
        <taxon>Bacillati</taxon>
        <taxon>Actinomycetota</taxon>
        <taxon>Actinomycetes</taxon>
        <taxon>Micromonosporales</taxon>
        <taxon>Micromonosporaceae</taxon>
        <taxon>Micromonospora</taxon>
    </lineage>
</organism>
<dbReference type="AlphaFoldDB" id="A0A917U1H1"/>
<dbReference type="Proteomes" id="UP000608890">
    <property type="component" value="Unassembled WGS sequence"/>
</dbReference>
<evidence type="ECO:0000313" key="3">
    <source>
        <dbReference type="Proteomes" id="UP000608890"/>
    </source>
</evidence>
<reference evidence="2" key="1">
    <citation type="journal article" date="2014" name="Int. J. Syst. Evol. Microbiol.">
        <title>Complete genome sequence of Corynebacterium casei LMG S-19264T (=DSM 44701T), isolated from a smear-ripened cheese.</title>
        <authorList>
            <consortium name="US DOE Joint Genome Institute (JGI-PGF)"/>
            <person name="Walter F."/>
            <person name="Albersmeier A."/>
            <person name="Kalinowski J."/>
            <person name="Ruckert C."/>
        </authorList>
    </citation>
    <scope>NUCLEOTIDE SEQUENCE</scope>
    <source>
        <strain evidence="2">CGMCC 4.7312</strain>
    </source>
</reference>
<accession>A0A917U1H1</accession>
<protein>
    <submittedName>
        <fullName evidence="2">Uncharacterized protein</fullName>
    </submittedName>
</protein>
<comment type="caution">
    <text evidence="2">The sequence shown here is derived from an EMBL/GenBank/DDBJ whole genome shotgun (WGS) entry which is preliminary data.</text>
</comment>
<evidence type="ECO:0000313" key="2">
    <source>
        <dbReference type="EMBL" id="GGM48185.1"/>
    </source>
</evidence>
<reference evidence="2" key="2">
    <citation type="submission" date="2020-09" db="EMBL/GenBank/DDBJ databases">
        <authorList>
            <person name="Sun Q."/>
            <person name="Zhou Y."/>
        </authorList>
    </citation>
    <scope>NUCLEOTIDE SEQUENCE</scope>
    <source>
        <strain evidence="2">CGMCC 4.7312</strain>
    </source>
</reference>
<feature type="compositionally biased region" description="Low complexity" evidence="1">
    <location>
        <begin position="1"/>
        <end position="42"/>
    </location>
</feature>
<dbReference type="EMBL" id="BMNB01000016">
    <property type="protein sequence ID" value="GGM48185.1"/>
    <property type="molecule type" value="Genomic_DNA"/>
</dbReference>
<sequence length="70" mass="6719">MRTASATAAPTRPQESRNSAGNRVNANANAPAAGRSTVSGADRAGGIGPTGGGALKWGKAGIGVGVLCDN</sequence>
<feature type="compositionally biased region" description="Gly residues" evidence="1">
    <location>
        <begin position="43"/>
        <end position="53"/>
    </location>
</feature>
<feature type="region of interest" description="Disordered" evidence="1">
    <location>
        <begin position="1"/>
        <end position="53"/>
    </location>
</feature>
<keyword evidence="3" id="KW-1185">Reference proteome</keyword>
<proteinExistence type="predicted"/>
<evidence type="ECO:0000256" key="1">
    <source>
        <dbReference type="SAM" id="MobiDB-lite"/>
    </source>
</evidence>
<name>A0A917U1H1_9ACTN</name>
<gene>
    <name evidence="2" type="ORF">GCM10011608_36230</name>
</gene>